<protein>
    <submittedName>
        <fullName evidence="7">Putative Aminoacyl-tRNA hydrolase</fullName>
        <ecNumber evidence="7">3.1.1.29</ecNumber>
    </submittedName>
</protein>
<gene>
    <name evidence="7" type="ORF">BMF94_0184</name>
</gene>
<feature type="domain" description="Prokaryotic-type class I peptide chain release factors" evidence="6">
    <location>
        <begin position="53"/>
        <end position="148"/>
    </location>
</feature>
<dbReference type="GO" id="GO:0003747">
    <property type="term" value="F:translation release factor activity"/>
    <property type="evidence" value="ECO:0007669"/>
    <property type="project" value="InterPro"/>
</dbReference>
<dbReference type="Gene3D" id="3.30.160.20">
    <property type="match status" value="1"/>
</dbReference>
<keyword evidence="8" id="KW-1185">Reference proteome</keyword>
<dbReference type="STRING" id="741276.A0A2S5BIL5"/>
<feature type="compositionally biased region" description="Polar residues" evidence="5">
    <location>
        <begin position="72"/>
        <end position="81"/>
    </location>
</feature>
<feature type="compositionally biased region" description="Basic and acidic residues" evidence="5">
    <location>
        <begin position="125"/>
        <end position="137"/>
    </location>
</feature>
<comment type="subcellular location">
    <subcellularLocation>
        <location evidence="1">Mitochondrion</location>
    </subcellularLocation>
</comment>
<feature type="region of interest" description="Disordered" evidence="5">
    <location>
        <begin position="1"/>
        <end position="84"/>
    </location>
</feature>
<evidence type="ECO:0000256" key="1">
    <source>
        <dbReference type="ARBA" id="ARBA00004173"/>
    </source>
</evidence>
<feature type="compositionally biased region" description="Acidic residues" evidence="5">
    <location>
        <begin position="166"/>
        <end position="177"/>
    </location>
</feature>
<name>A0A2S5BIL5_9BASI</name>
<comment type="caution">
    <text evidence="7">The sequence shown here is derived from an EMBL/GenBank/DDBJ whole genome shotgun (WGS) entry which is preliminary data.</text>
</comment>
<dbReference type="Proteomes" id="UP000237144">
    <property type="component" value="Unassembled WGS sequence"/>
</dbReference>
<dbReference type="GO" id="GO:0032543">
    <property type="term" value="P:mitochondrial translation"/>
    <property type="evidence" value="ECO:0007669"/>
    <property type="project" value="UniProtKB-ARBA"/>
</dbReference>
<dbReference type="OrthoDB" id="277888at2759"/>
<evidence type="ECO:0000256" key="2">
    <source>
        <dbReference type="ARBA" id="ARBA00010835"/>
    </source>
</evidence>
<feature type="compositionally biased region" description="Basic and acidic residues" evidence="5">
    <location>
        <begin position="96"/>
        <end position="117"/>
    </location>
</feature>
<dbReference type="AlphaFoldDB" id="A0A2S5BIL5"/>
<dbReference type="EMBL" id="PJQD01000002">
    <property type="protein sequence ID" value="POY76594.1"/>
    <property type="molecule type" value="Genomic_DNA"/>
</dbReference>
<sequence>MLPRAIPFASPFTSTSRLTLDDDLGVPEPVPKPKPKGKAKTPPKYRPPKELPQLDEDDLEEQFVRGSGPGGQATNKTSNAVSLIHKPTGTRVFCHETRSRETNRKLARRTMREKLDELFSPPGESARDLKAQRERQKAAAKKRKARRKADAKSGATPSEDRGVEGEPGEGELMQDER</sequence>
<organism evidence="7 8">
    <name type="scientific">Rhodotorula taiwanensis</name>
    <dbReference type="NCBI Taxonomy" id="741276"/>
    <lineage>
        <taxon>Eukaryota</taxon>
        <taxon>Fungi</taxon>
        <taxon>Dikarya</taxon>
        <taxon>Basidiomycota</taxon>
        <taxon>Pucciniomycotina</taxon>
        <taxon>Microbotryomycetes</taxon>
        <taxon>Sporidiobolales</taxon>
        <taxon>Sporidiobolaceae</taxon>
        <taxon>Rhodotorula</taxon>
    </lineage>
</organism>
<feature type="region of interest" description="Disordered" evidence="5">
    <location>
        <begin position="96"/>
        <end position="177"/>
    </location>
</feature>
<dbReference type="PANTHER" id="PTHR46203:SF1">
    <property type="entry name" value="MITOCHONDRIAL TRANSLATION RELEASE FACTOR IN RESCUE"/>
    <property type="match status" value="1"/>
</dbReference>
<feature type="compositionally biased region" description="Basic residues" evidence="5">
    <location>
        <begin position="33"/>
        <end position="43"/>
    </location>
</feature>
<reference evidence="7 8" key="1">
    <citation type="journal article" date="2018" name="Front. Microbiol.">
        <title>Prospects for Fungal Bioremediation of Acidic Radioactive Waste Sites: Characterization and Genome Sequence of Rhodotorula taiwanensis MD1149.</title>
        <authorList>
            <person name="Tkavc R."/>
            <person name="Matrosova V.Y."/>
            <person name="Grichenko O.E."/>
            <person name="Gostincar C."/>
            <person name="Volpe R.P."/>
            <person name="Klimenkova P."/>
            <person name="Gaidamakova E.K."/>
            <person name="Zhou C.E."/>
            <person name="Stewart B.J."/>
            <person name="Lyman M.G."/>
            <person name="Malfatti S.A."/>
            <person name="Rubinfeld B."/>
            <person name="Courtot M."/>
            <person name="Singh J."/>
            <person name="Dalgard C.L."/>
            <person name="Hamilton T."/>
            <person name="Frey K.G."/>
            <person name="Gunde-Cimerman N."/>
            <person name="Dugan L."/>
            <person name="Daly M.J."/>
        </authorList>
    </citation>
    <scope>NUCLEOTIDE SEQUENCE [LARGE SCALE GENOMIC DNA]</scope>
    <source>
        <strain evidence="7 8">MD1149</strain>
    </source>
</reference>
<dbReference type="PANTHER" id="PTHR46203">
    <property type="entry name" value="PROBABLE PEPTIDE CHAIN RELEASE FACTOR C12ORF65"/>
    <property type="match status" value="1"/>
</dbReference>
<evidence type="ECO:0000256" key="4">
    <source>
        <dbReference type="ARBA" id="ARBA00023128"/>
    </source>
</evidence>
<evidence type="ECO:0000259" key="6">
    <source>
        <dbReference type="Pfam" id="PF00472"/>
    </source>
</evidence>
<dbReference type="InterPro" id="IPR000352">
    <property type="entry name" value="Pep_chain_release_fac_I"/>
</dbReference>
<evidence type="ECO:0000313" key="7">
    <source>
        <dbReference type="EMBL" id="POY76594.1"/>
    </source>
</evidence>
<accession>A0A2S5BIL5</accession>
<dbReference type="SUPFAM" id="SSF75620">
    <property type="entry name" value="Release factor"/>
    <property type="match status" value="1"/>
</dbReference>
<keyword evidence="3" id="KW-0809">Transit peptide</keyword>
<dbReference type="InterPro" id="IPR045853">
    <property type="entry name" value="Pep_chain_release_fac_I_sf"/>
</dbReference>
<evidence type="ECO:0000313" key="8">
    <source>
        <dbReference type="Proteomes" id="UP000237144"/>
    </source>
</evidence>
<keyword evidence="4" id="KW-0496">Mitochondrion</keyword>
<dbReference type="GO" id="GO:0004045">
    <property type="term" value="F:peptidyl-tRNA hydrolase activity"/>
    <property type="evidence" value="ECO:0007669"/>
    <property type="project" value="UniProtKB-EC"/>
</dbReference>
<dbReference type="GO" id="GO:0005739">
    <property type="term" value="C:mitochondrion"/>
    <property type="evidence" value="ECO:0007669"/>
    <property type="project" value="UniProtKB-SubCell"/>
</dbReference>
<comment type="similarity">
    <text evidence="2">Belongs to the prokaryotic/mitochondrial release factor family.</text>
</comment>
<keyword evidence="7" id="KW-0378">Hydrolase</keyword>
<proteinExistence type="inferred from homology"/>
<dbReference type="Pfam" id="PF00472">
    <property type="entry name" value="RF-1"/>
    <property type="match status" value="1"/>
</dbReference>
<dbReference type="InterPro" id="IPR052405">
    <property type="entry name" value="Mito_Transl_Release_Factor"/>
</dbReference>
<dbReference type="EC" id="3.1.1.29" evidence="7"/>
<evidence type="ECO:0000256" key="3">
    <source>
        <dbReference type="ARBA" id="ARBA00022946"/>
    </source>
</evidence>
<feature type="compositionally biased region" description="Basic residues" evidence="5">
    <location>
        <begin position="138"/>
        <end position="149"/>
    </location>
</feature>
<evidence type="ECO:0000256" key="5">
    <source>
        <dbReference type="SAM" id="MobiDB-lite"/>
    </source>
</evidence>